<evidence type="ECO:0000313" key="3">
    <source>
        <dbReference type="Proteomes" id="UP000248423"/>
    </source>
</evidence>
<dbReference type="Proteomes" id="UP000248423">
    <property type="component" value="Unassembled WGS sequence"/>
</dbReference>
<feature type="compositionally biased region" description="Low complexity" evidence="1">
    <location>
        <begin position="10"/>
        <end position="30"/>
    </location>
</feature>
<feature type="compositionally biased region" description="Polar residues" evidence="1">
    <location>
        <begin position="31"/>
        <end position="57"/>
    </location>
</feature>
<protein>
    <submittedName>
        <fullName evidence="2">Uncharacterized protein</fullName>
    </submittedName>
</protein>
<evidence type="ECO:0000256" key="1">
    <source>
        <dbReference type="SAM" id="MobiDB-lite"/>
    </source>
</evidence>
<reference evidence="2 3" key="1">
    <citation type="submission" date="2018-02" db="EMBL/GenBank/DDBJ databases">
        <title>The genomes of Aspergillus section Nigri reveals drivers in fungal speciation.</title>
        <authorList>
            <consortium name="DOE Joint Genome Institute"/>
            <person name="Vesth T.C."/>
            <person name="Nybo J."/>
            <person name="Theobald S."/>
            <person name="Brandl J."/>
            <person name="Frisvad J.C."/>
            <person name="Nielsen K.F."/>
            <person name="Lyhne E.K."/>
            <person name="Kogle M.E."/>
            <person name="Kuo A."/>
            <person name="Riley R."/>
            <person name="Clum A."/>
            <person name="Nolan M."/>
            <person name="Lipzen A."/>
            <person name="Salamov A."/>
            <person name="Henrissat B."/>
            <person name="Wiebenga A."/>
            <person name="De vries R.P."/>
            <person name="Grigoriev I.V."/>
            <person name="Mortensen U.H."/>
            <person name="Andersen M.R."/>
            <person name="Baker S.E."/>
        </authorList>
    </citation>
    <scope>NUCLEOTIDE SEQUENCE [LARGE SCALE GENOMIC DNA]</scope>
    <source>
        <strain evidence="2 3">CBS 121057</strain>
    </source>
</reference>
<sequence>MSDQPQERTSGSSGPASAPLAAPSAQRSRSNSTNESYPTPTAASTRSRRGTQGTQEATEPEEMEVDNTPEPTAGVAELEARDRELEAREAVLLRKEMLDYIAARAGLGDKMTDYDTLMSVPQATRYIAEFLVQRVPRTRPSGKAGPRASPRTSRPKGPGDRR</sequence>
<accession>A0A319EKG6</accession>
<feature type="region of interest" description="Disordered" evidence="1">
    <location>
        <begin position="1"/>
        <end position="81"/>
    </location>
</feature>
<proteinExistence type="predicted"/>
<gene>
    <name evidence="2" type="ORF">BO78DRAFT_396006</name>
</gene>
<dbReference type="OrthoDB" id="4508874at2759"/>
<keyword evidence="3" id="KW-1185">Reference proteome</keyword>
<dbReference type="EMBL" id="KZ826337">
    <property type="protein sequence ID" value="PYI08145.1"/>
    <property type="molecule type" value="Genomic_DNA"/>
</dbReference>
<evidence type="ECO:0000313" key="2">
    <source>
        <dbReference type="EMBL" id="PYI08145.1"/>
    </source>
</evidence>
<dbReference type="AlphaFoldDB" id="A0A319EKG6"/>
<name>A0A319EKG6_ASPSB</name>
<dbReference type="VEuPathDB" id="FungiDB:BO78DRAFT_396006"/>
<feature type="region of interest" description="Disordered" evidence="1">
    <location>
        <begin position="134"/>
        <end position="162"/>
    </location>
</feature>
<organism evidence="2 3">
    <name type="scientific">Aspergillus sclerotiicarbonarius (strain CBS 121057 / IBT 28362)</name>
    <dbReference type="NCBI Taxonomy" id="1448318"/>
    <lineage>
        <taxon>Eukaryota</taxon>
        <taxon>Fungi</taxon>
        <taxon>Dikarya</taxon>
        <taxon>Ascomycota</taxon>
        <taxon>Pezizomycotina</taxon>
        <taxon>Eurotiomycetes</taxon>
        <taxon>Eurotiomycetidae</taxon>
        <taxon>Eurotiales</taxon>
        <taxon>Aspergillaceae</taxon>
        <taxon>Aspergillus</taxon>
        <taxon>Aspergillus subgen. Circumdati</taxon>
    </lineage>
</organism>
<feature type="compositionally biased region" description="Acidic residues" evidence="1">
    <location>
        <begin position="58"/>
        <end position="67"/>
    </location>
</feature>